<feature type="compositionally biased region" description="Low complexity" evidence="1">
    <location>
        <begin position="351"/>
        <end position="373"/>
    </location>
</feature>
<proteinExistence type="predicted"/>
<gene>
    <name evidence="2" type="ORF">EXIGLDRAFT_773984</name>
</gene>
<accession>A0A165EK79</accession>
<dbReference type="Proteomes" id="UP000077266">
    <property type="component" value="Unassembled WGS sequence"/>
</dbReference>
<sequence>MALQRTHPLLGRMWLTASGDTPYVHLDQVSNDWDFIFLDYADATTSSFTFESTGACLSVTYPLVWLVLTLRSKPDTDCPGNDSETDFVSAVKSKVAAGGTVALGVGTSMDQKTFAAKTSADLDHLVAGISDVVDAFGFNGAVVDCAACSSDVPVAGYCDKVASLLKKLRNKLGSNFTLAVQHALVQDFSSDNLLDTSCTCPSVFNLSADNDTVVDLTFIDFAEWSDSFADLYGAIQYWNSSDGLAAVADLFIHGLPASTSAPAALPPQRLVIGTAGGIDVNADTRLAALQHAMSCITEGNDCNSYKPRDGPQPSFVGFLDRDYRINDDELAQGKFRKAMKPFLAGLPGGDSSTTTTLSGSSTESDASSSTGGSNPKGAS</sequence>
<evidence type="ECO:0000256" key="1">
    <source>
        <dbReference type="SAM" id="MobiDB-lite"/>
    </source>
</evidence>
<dbReference type="SUPFAM" id="SSF51445">
    <property type="entry name" value="(Trans)glycosidases"/>
    <property type="match status" value="1"/>
</dbReference>
<dbReference type="InParanoid" id="A0A165EK79"/>
<dbReference type="InterPro" id="IPR017853">
    <property type="entry name" value="GH"/>
</dbReference>
<organism evidence="2 3">
    <name type="scientific">Exidia glandulosa HHB12029</name>
    <dbReference type="NCBI Taxonomy" id="1314781"/>
    <lineage>
        <taxon>Eukaryota</taxon>
        <taxon>Fungi</taxon>
        <taxon>Dikarya</taxon>
        <taxon>Basidiomycota</taxon>
        <taxon>Agaricomycotina</taxon>
        <taxon>Agaricomycetes</taxon>
        <taxon>Auriculariales</taxon>
        <taxon>Exidiaceae</taxon>
        <taxon>Exidia</taxon>
    </lineage>
</organism>
<dbReference type="Gene3D" id="3.20.20.80">
    <property type="entry name" value="Glycosidases"/>
    <property type="match status" value="1"/>
</dbReference>
<protein>
    <recommendedName>
        <fullName evidence="4">Chitinase</fullName>
    </recommendedName>
</protein>
<feature type="region of interest" description="Disordered" evidence="1">
    <location>
        <begin position="342"/>
        <end position="379"/>
    </location>
</feature>
<dbReference type="EMBL" id="KV426135">
    <property type="protein sequence ID" value="KZV87133.1"/>
    <property type="molecule type" value="Genomic_DNA"/>
</dbReference>
<dbReference type="STRING" id="1314781.A0A165EK79"/>
<reference evidence="2 3" key="1">
    <citation type="journal article" date="2016" name="Mol. Biol. Evol.">
        <title>Comparative Genomics of Early-Diverging Mushroom-Forming Fungi Provides Insights into the Origins of Lignocellulose Decay Capabilities.</title>
        <authorList>
            <person name="Nagy L.G."/>
            <person name="Riley R."/>
            <person name="Tritt A."/>
            <person name="Adam C."/>
            <person name="Daum C."/>
            <person name="Floudas D."/>
            <person name="Sun H."/>
            <person name="Yadav J.S."/>
            <person name="Pangilinan J."/>
            <person name="Larsson K.H."/>
            <person name="Matsuura K."/>
            <person name="Barry K."/>
            <person name="Labutti K."/>
            <person name="Kuo R."/>
            <person name="Ohm R.A."/>
            <person name="Bhattacharya S.S."/>
            <person name="Shirouzu T."/>
            <person name="Yoshinaga Y."/>
            <person name="Martin F.M."/>
            <person name="Grigoriev I.V."/>
            <person name="Hibbett D.S."/>
        </authorList>
    </citation>
    <scope>NUCLEOTIDE SEQUENCE [LARGE SCALE GENOMIC DNA]</scope>
    <source>
        <strain evidence="2 3">HHB12029</strain>
    </source>
</reference>
<evidence type="ECO:0000313" key="2">
    <source>
        <dbReference type="EMBL" id="KZV87133.1"/>
    </source>
</evidence>
<evidence type="ECO:0008006" key="4">
    <source>
        <dbReference type="Google" id="ProtNLM"/>
    </source>
</evidence>
<dbReference type="AlphaFoldDB" id="A0A165EK79"/>
<evidence type="ECO:0000313" key="3">
    <source>
        <dbReference type="Proteomes" id="UP000077266"/>
    </source>
</evidence>
<name>A0A165EK79_EXIGL</name>
<keyword evidence="3" id="KW-1185">Reference proteome</keyword>